<dbReference type="InterPro" id="IPR027417">
    <property type="entry name" value="P-loop_NTPase"/>
</dbReference>
<name>A0A9P5LIL5_9HYPO</name>
<dbReference type="EMBL" id="JAANBB010000070">
    <property type="protein sequence ID" value="KAF7551854.1"/>
    <property type="molecule type" value="Genomic_DNA"/>
</dbReference>
<dbReference type="PANTHER" id="PTHR35205">
    <property type="entry name" value="NB-ARC AND TPR DOMAIN PROTEIN"/>
    <property type="match status" value="1"/>
</dbReference>
<keyword evidence="2" id="KW-1185">Reference proteome</keyword>
<dbReference type="PANTHER" id="PTHR35205:SF1">
    <property type="entry name" value="ZU5 DOMAIN-CONTAINING PROTEIN"/>
    <property type="match status" value="1"/>
</dbReference>
<dbReference type="Gene3D" id="3.40.50.300">
    <property type="entry name" value="P-loop containing nucleotide triphosphate hydrolases"/>
    <property type="match status" value="1"/>
</dbReference>
<dbReference type="OrthoDB" id="20872at2759"/>
<sequence length="584" mass="65661">MEALGVGASLITVIDLSAKVATLCFQYSAEVASARADITRLQSQVNHLCVAFRSAQTLLEDSAGRPLSVSRELIDSLQECAVELGRLQDKLGLGKARKAMLRFGLRALRWPFSRKEIESIIANLKGWEQIILLGLQVDQTKLLLNITDKVEGMSLQPAEDLSTARKPHFMIAIQLAYHVHAASPNTNVFWVLASTKARFKESYESIADTLALPRRHDPSVNILALVRDWLQKEDASPWLMILDNADDASMLFSNEEGGDKTQVPIASYLPKTVRGKILVTSRSIDAAEKLTGNHKTILRIPPMDSSQALELIRNTLDGAVDETAAMDLVSTLDFIPLAVNQAAAYINRRTPLVTIHSYLADFEKSEKRRESLLNSDTGDLRRHEGVSNAVVVTWQVTFEQIRKQRPTAANLLSLMSQFQAQSIPNYVLQGYADISSDDGENDDGGFEDDLDVLRGYSLVNITTTQGFFEMHSLVQFCTQAWLSKFDESRRWKKLFLSLASKNFPDGEFETWEQCQTLLPHFQSLLKEEPTQESDRLIWSELLTRMSRYMRIRGDFYKAEKFAEMAVAVEKVILGIKEDGKKQKR</sequence>
<dbReference type="Proteomes" id="UP000722485">
    <property type="component" value="Unassembled WGS sequence"/>
</dbReference>
<protein>
    <recommendedName>
        <fullName evidence="3">Fungal N-terminal domain-containing protein</fullName>
    </recommendedName>
</protein>
<dbReference type="AlphaFoldDB" id="A0A9P5LIL5"/>
<evidence type="ECO:0000313" key="2">
    <source>
        <dbReference type="Proteomes" id="UP000722485"/>
    </source>
</evidence>
<dbReference type="SUPFAM" id="SSF52540">
    <property type="entry name" value="P-loop containing nucleoside triphosphate hydrolases"/>
    <property type="match status" value="1"/>
</dbReference>
<evidence type="ECO:0008006" key="3">
    <source>
        <dbReference type="Google" id="ProtNLM"/>
    </source>
</evidence>
<reference evidence="1" key="1">
    <citation type="submission" date="2020-03" db="EMBL/GenBank/DDBJ databases">
        <title>Draft Genome Sequence of Cylindrodendrum hubeiense.</title>
        <authorList>
            <person name="Buettner E."/>
            <person name="Kellner H."/>
        </authorList>
    </citation>
    <scope>NUCLEOTIDE SEQUENCE</scope>
    <source>
        <strain evidence="1">IHI 201604</strain>
    </source>
</reference>
<organism evidence="1 2">
    <name type="scientific">Cylindrodendrum hubeiense</name>
    <dbReference type="NCBI Taxonomy" id="595255"/>
    <lineage>
        <taxon>Eukaryota</taxon>
        <taxon>Fungi</taxon>
        <taxon>Dikarya</taxon>
        <taxon>Ascomycota</taxon>
        <taxon>Pezizomycotina</taxon>
        <taxon>Sordariomycetes</taxon>
        <taxon>Hypocreomycetidae</taxon>
        <taxon>Hypocreales</taxon>
        <taxon>Nectriaceae</taxon>
        <taxon>Cylindrodendrum</taxon>
    </lineage>
</organism>
<comment type="caution">
    <text evidence="1">The sequence shown here is derived from an EMBL/GenBank/DDBJ whole genome shotgun (WGS) entry which is preliminary data.</text>
</comment>
<proteinExistence type="predicted"/>
<evidence type="ECO:0000313" key="1">
    <source>
        <dbReference type="EMBL" id="KAF7551854.1"/>
    </source>
</evidence>
<accession>A0A9P5LIL5</accession>
<gene>
    <name evidence="1" type="ORF">G7Z17_g4689</name>
</gene>